<dbReference type="OrthoDB" id="9801120at2"/>
<keyword evidence="3" id="KW-0949">S-adenosyl-L-methionine</keyword>
<dbReference type="Pfam" id="PF04055">
    <property type="entry name" value="Radical_SAM"/>
    <property type="match status" value="1"/>
</dbReference>
<keyword evidence="8" id="KW-0456">Lyase</keyword>
<dbReference type="EMBL" id="QLMD01000003">
    <property type="protein sequence ID" value="RAJ99044.1"/>
    <property type="molecule type" value="Genomic_DNA"/>
</dbReference>
<evidence type="ECO:0000313" key="10">
    <source>
        <dbReference type="Proteomes" id="UP000249203"/>
    </source>
</evidence>
<keyword evidence="6" id="KW-0411">Iron-sulfur</keyword>
<keyword evidence="11" id="KW-1185">Reference proteome</keyword>
<evidence type="ECO:0000256" key="2">
    <source>
        <dbReference type="ARBA" id="ARBA00022485"/>
    </source>
</evidence>
<evidence type="ECO:0000256" key="4">
    <source>
        <dbReference type="ARBA" id="ARBA00022723"/>
    </source>
</evidence>
<feature type="domain" description="Radical SAM core" evidence="7">
    <location>
        <begin position="52"/>
        <end position="281"/>
    </location>
</feature>
<evidence type="ECO:0000313" key="11">
    <source>
        <dbReference type="Proteomes" id="UP000287865"/>
    </source>
</evidence>
<keyword evidence="4" id="KW-0479">Metal-binding</keyword>
<comment type="cofactor">
    <cofactor evidence="1">
        <name>[4Fe-4S] cluster</name>
        <dbReference type="ChEBI" id="CHEBI:49883"/>
    </cofactor>
</comment>
<dbReference type="EMBL" id="PIPK01000002">
    <property type="protein sequence ID" value="RUO27792.1"/>
    <property type="molecule type" value="Genomic_DNA"/>
</dbReference>
<dbReference type="InterPro" id="IPR058240">
    <property type="entry name" value="rSAM_sf"/>
</dbReference>
<keyword evidence="2" id="KW-0004">4Fe-4S</keyword>
<dbReference type="GO" id="GO:0005506">
    <property type="term" value="F:iron ion binding"/>
    <property type="evidence" value="ECO:0007669"/>
    <property type="project" value="InterPro"/>
</dbReference>
<dbReference type="SFLD" id="SFLDF00301">
    <property type="entry name" value="2-iminoacetate_synthase_(ThiH)"/>
    <property type="match status" value="1"/>
</dbReference>
<comment type="caution">
    <text evidence="8">The sequence shown here is derived from an EMBL/GenBank/DDBJ whole genome shotgun (WGS) entry which is preliminary data.</text>
</comment>
<dbReference type="InterPro" id="IPR012726">
    <property type="entry name" value="ThiH"/>
</dbReference>
<evidence type="ECO:0000256" key="5">
    <source>
        <dbReference type="ARBA" id="ARBA00023004"/>
    </source>
</evidence>
<gene>
    <name evidence="8" type="ORF">B0I24_10335</name>
    <name evidence="9" type="ORF">CWE07_04065</name>
</gene>
<dbReference type="SFLD" id="SFLDG01081">
    <property type="entry name" value="cleavage_of_the_Ca-Cb_bond_in"/>
    <property type="match status" value="1"/>
</dbReference>
<dbReference type="SFLD" id="SFLDG01060">
    <property type="entry name" value="BATS_domain_containing"/>
    <property type="match status" value="1"/>
</dbReference>
<dbReference type="SFLD" id="SFLDS00029">
    <property type="entry name" value="Radical_SAM"/>
    <property type="match status" value="1"/>
</dbReference>
<organism evidence="8 10">
    <name type="scientific">Aliidiomarina maris</name>
    <dbReference type="NCBI Taxonomy" id="531312"/>
    <lineage>
        <taxon>Bacteria</taxon>
        <taxon>Pseudomonadati</taxon>
        <taxon>Pseudomonadota</taxon>
        <taxon>Gammaproteobacteria</taxon>
        <taxon>Alteromonadales</taxon>
        <taxon>Idiomarinaceae</taxon>
        <taxon>Aliidiomarina</taxon>
    </lineage>
</organism>
<dbReference type="InterPro" id="IPR010722">
    <property type="entry name" value="BATS_dom"/>
</dbReference>
<dbReference type="SUPFAM" id="SSF102114">
    <property type="entry name" value="Radical SAM enzymes"/>
    <property type="match status" value="1"/>
</dbReference>
<evidence type="ECO:0000256" key="1">
    <source>
        <dbReference type="ARBA" id="ARBA00001966"/>
    </source>
</evidence>
<dbReference type="PROSITE" id="PS51918">
    <property type="entry name" value="RADICAL_SAM"/>
    <property type="match status" value="1"/>
</dbReference>
<dbReference type="InterPro" id="IPR013785">
    <property type="entry name" value="Aldolase_TIM"/>
</dbReference>
<dbReference type="Gene3D" id="3.20.20.70">
    <property type="entry name" value="Aldolase class I"/>
    <property type="match status" value="1"/>
</dbReference>
<dbReference type="SMART" id="SM00876">
    <property type="entry name" value="BATS"/>
    <property type="match status" value="1"/>
</dbReference>
<evidence type="ECO:0000313" key="8">
    <source>
        <dbReference type="EMBL" id="RAJ99044.1"/>
    </source>
</evidence>
<accession>A0A327X1A9</accession>
<reference evidence="8 10" key="2">
    <citation type="submission" date="2018-06" db="EMBL/GenBank/DDBJ databases">
        <title>Genomic Encyclopedia of Type Strains, Phase III (KMG-III): the genomes of soil and plant-associated and newly described type strains.</title>
        <authorList>
            <person name="Whitman W."/>
        </authorList>
    </citation>
    <scope>NUCLEOTIDE SEQUENCE [LARGE SCALE GENOMIC DNA]</scope>
    <source>
        <strain evidence="8 10">CGMCC 1.15366</strain>
    </source>
</reference>
<name>A0A327X1A9_9GAMM</name>
<dbReference type="PANTHER" id="PTHR43583:SF1">
    <property type="entry name" value="2-IMINOACETATE SYNTHASE"/>
    <property type="match status" value="1"/>
</dbReference>
<dbReference type="GO" id="GO:0051539">
    <property type="term" value="F:4 iron, 4 sulfur cluster binding"/>
    <property type="evidence" value="ECO:0007669"/>
    <property type="project" value="UniProtKB-KW"/>
</dbReference>
<dbReference type="NCBIfam" id="TIGR02351">
    <property type="entry name" value="thiH"/>
    <property type="match status" value="1"/>
</dbReference>
<dbReference type="Proteomes" id="UP000287865">
    <property type="component" value="Unassembled WGS sequence"/>
</dbReference>
<dbReference type="RefSeq" id="WP_111568669.1">
    <property type="nucleotide sequence ID" value="NZ_PIPK01000002.1"/>
</dbReference>
<dbReference type="InterPro" id="IPR007197">
    <property type="entry name" value="rSAM"/>
</dbReference>
<dbReference type="CDD" id="cd01335">
    <property type="entry name" value="Radical_SAM"/>
    <property type="match status" value="1"/>
</dbReference>
<evidence type="ECO:0000256" key="3">
    <source>
        <dbReference type="ARBA" id="ARBA00022691"/>
    </source>
</evidence>
<keyword evidence="5" id="KW-0408">Iron</keyword>
<dbReference type="GO" id="GO:0009228">
    <property type="term" value="P:thiamine biosynthetic process"/>
    <property type="evidence" value="ECO:0007669"/>
    <property type="project" value="InterPro"/>
</dbReference>
<sequence>MTDIPDLIQHAGKPGFVMTVQDLNVLLSEQAQPHLELMAQAAATLTRQRFGHTMRLFIPLYLSNLCANDCTYCGFSMSNRIRRTTLSMQALEAECQALKTLGFDAILLVAGEHERQVGMPYFRQALTVVKRYFSHIALEVQPLSQADYAELRRYGLAAVYVYQETYQPEAYARHHIRGKKTDMSWRLQTPDRACAAGVDKIGLGVLLGLADWRADALACARHLRYLQRTYWRTRFALAFPRLRPCAGGIESQHLVNDRTLTQLICAFRLFEPNLEISLSTREPAALRDHLMLLGITHMSAGSRTQPGGYADQTIALEQFATSDPRNARDMATVLDKHGLEPVWTDWHQVFA</sequence>
<evidence type="ECO:0000313" key="9">
    <source>
        <dbReference type="EMBL" id="RUO27792.1"/>
    </source>
</evidence>
<protein>
    <submittedName>
        <fullName evidence="9">2-iminoacetate synthase ThiH</fullName>
    </submittedName>
    <submittedName>
        <fullName evidence="8">Tyrosine lyase ThiH</fullName>
    </submittedName>
</protein>
<dbReference type="Pfam" id="PF06968">
    <property type="entry name" value="BATS"/>
    <property type="match status" value="1"/>
</dbReference>
<evidence type="ECO:0000256" key="6">
    <source>
        <dbReference type="ARBA" id="ARBA00023014"/>
    </source>
</evidence>
<proteinExistence type="predicted"/>
<dbReference type="AlphaFoldDB" id="A0A327X1A9"/>
<evidence type="ECO:0000259" key="7">
    <source>
        <dbReference type="PROSITE" id="PS51918"/>
    </source>
</evidence>
<dbReference type="Proteomes" id="UP000249203">
    <property type="component" value="Unassembled WGS sequence"/>
</dbReference>
<dbReference type="PANTHER" id="PTHR43583">
    <property type="entry name" value="2-IMINOACETATE SYNTHASE"/>
    <property type="match status" value="1"/>
</dbReference>
<reference evidence="9 11" key="1">
    <citation type="journal article" date="2018" name="Front. Microbiol.">
        <title>Genome-Based Analysis Reveals the Taxonomy and Diversity of the Family Idiomarinaceae.</title>
        <authorList>
            <person name="Liu Y."/>
            <person name="Lai Q."/>
            <person name="Shao Z."/>
        </authorList>
    </citation>
    <scope>NUCLEOTIDE SEQUENCE [LARGE SCALE GENOMIC DNA]</scope>
    <source>
        <strain evidence="9 11">CF12-14</strain>
    </source>
</reference>
<dbReference type="GO" id="GO:0016829">
    <property type="term" value="F:lyase activity"/>
    <property type="evidence" value="ECO:0007669"/>
    <property type="project" value="UniProtKB-KW"/>
</dbReference>
<dbReference type="InterPro" id="IPR034428">
    <property type="entry name" value="ThiH/NoCL/HydG-like"/>
</dbReference>